<keyword evidence="2 10" id="KW-0645">Protease</keyword>
<evidence type="ECO:0000256" key="3">
    <source>
        <dbReference type="ARBA" id="ARBA00022729"/>
    </source>
</evidence>
<sequence>MVALVISTSNALFCGGSLISDVHVLTAAHCLYGLRPYEVDVVFSESNHVDTDEGMSDRRAVIRIATHRNYNRPRKWNNDIAILTLDFPAPVGTSAVPVCLPKPGLSFEGDHGYIAGWGRTSEDGSSSMDLQIARVPILGREQCSKLAGYANITDDMMCAGHLHGGVDACQGDSGGPLLIADESGRTVIAGIVSWGIGCARPYKPGVYTRVNNFISWIANNTKNGCYCS</sequence>
<evidence type="ECO:0000313" key="13">
    <source>
        <dbReference type="Proteomes" id="UP001558652"/>
    </source>
</evidence>
<dbReference type="PANTHER" id="PTHR24252">
    <property type="entry name" value="ACROSIN-RELATED"/>
    <property type="match status" value="1"/>
</dbReference>
<evidence type="ECO:0000256" key="10">
    <source>
        <dbReference type="RuleBase" id="RU363034"/>
    </source>
</evidence>
<dbReference type="GO" id="GO:0008236">
    <property type="term" value="F:serine-type peptidase activity"/>
    <property type="evidence" value="ECO:0007669"/>
    <property type="project" value="UniProtKB-KW"/>
</dbReference>
<dbReference type="SMART" id="SM00020">
    <property type="entry name" value="Tryp_SPc"/>
    <property type="match status" value="1"/>
</dbReference>
<evidence type="ECO:0000256" key="8">
    <source>
        <dbReference type="ARBA" id="ARBA00052079"/>
    </source>
</evidence>
<organism evidence="12 13">
    <name type="scientific">Ranatra chinensis</name>
    <dbReference type="NCBI Taxonomy" id="642074"/>
    <lineage>
        <taxon>Eukaryota</taxon>
        <taxon>Metazoa</taxon>
        <taxon>Ecdysozoa</taxon>
        <taxon>Arthropoda</taxon>
        <taxon>Hexapoda</taxon>
        <taxon>Insecta</taxon>
        <taxon>Pterygota</taxon>
        <taxon>Neoptera</taxon>
        <taxon>Paraneoptera</taxon>
        <taxon>Hemiptera</taxon>
        <taxon>Heteroptera</taxon>
        <taxon>Panheteroptera</taxon>
        <taxon>Nepomorpha</taxon>
        <taxon>Nepidae</taxon>
        <taxon>Ranatrinae</taxon>
        <taxon>Ranatra</taxon>
    </lineage>
</organism>
<protein>
    <recommendedName>
        <fullName evidence="9">limulus clotting factor C</fullName>
        <ecNumber evidence="9">3.4.21.84</ecNumber>
    </recommendedName>
</protein>
<keyword evidence="1" id="KW-0768">Sushi</keyword>
<keyword evidence="5" id="KW-0353">Hemolymph clotting</keyword>
<dbReference type="PROSITE" id="PS00134">
    <property type="entry name" value="TRYPSIN_HIS"/>
    <property type="match status" value="1"/>
</dbReference>
<gene>
    <name evidence="12" type="ORF">AAG570_005918</name>
</gene>
<keyword evidence="7" id="KW-1015">Disulfide bond</keyword>
<dbReference type="FunFam" id="2.40.10.10:FF:000120">
    <property type="entry name" value="Putative serine protease"/>
    <property type="match status" value="1"/>
</dbReference>
<dbReference type="InterPro" id="IPR033116">
    <property type="entry name" value="TRYPSIN_SER"/>
</dbReference>
<dbReference type="EMBL" id="JBFDAA010000019">
    <property type="protein sequence ID" value="KAL1115628.1"/>
    <property type="molecule type" value="Genomic_DNA"/>
</dbReference>
<dbReference type="CDD" id="cd00190">
    <property type="entry name" value="Tryp_SPc"/>
    <property type="match status" value="1"/>
</dbReference>
<dbReference type="Proteomes" id="UP001558652">
    <property type="component" value="Unassembled WGS sequence"/>
</dbReference>
<evidence type="ECO:0000256" key="2">
    <source>
        <dbReference type="ARBA" id="ARBA00022670"/>
    </source>
</evidence>
<dbReference type="PANTHER" id="PTHR24252:SF10">
    <property type="entry name" value="SERINE PROTEASE 56"/>
    <property type="match status" value="1"/>
</dbReference>
<dbReference type="PRINTS" id="PR00722">
    <property type="entry name" value="CHYMOTRYPSIN"/>
</dbReference>
<dbReference type="GO" id="GO:0042381">
    <property type="term" value="P:hemolymph coagulation"/>
    <property type="evidence" value="ECO:0007669"/>
    <property type="project" value="UniProtKB-KW"/>
</dbReference>
<evidence type="ECO:0000256" key="5">
    <source>
        <dbReference type="ARBA" id="ARBA00022820"/>
    </source>
</evidence>
<dbReference type="PROSITE" id="PS00135">
    <property type="entry name" value="TRYPSIN_SER"/>
    <property type="match status" value="1"/>
</dbReference>
<keyword evidence="6 10" id="KW-0720">Serine protease</keyword>
<evidence type="ECO:0000313" key="12">
    <source>
        <dbReference type="EMBL" id="KAL1115628.1"/>
    </source>
</evidence>
<dbReference type="SUPFAM" id="SSF50494">
    <property type="entry name" value="Trypsin-like serine proteases"/>
    <property type="match status" value="1"/>
</dbReference>
<dbReference type="AlphaFoldDB" id="A0ABD0XWU4"/>
<evidence type="ECO:0000259" key="11">
    <source>
        <dbReference type="PROSITE" id="PS50240"/>
    </source>
</evidence>
<evidence type="ECO:0000256" key="4">
    <source>
        <dbReference type="ARBA" id="ARBA00022801"/>
    </source>
</evidence>
<dbReference type="Pfam" id="PF00089">
    <property type="entry name" value="Trypsin"/>
    <property type="match status" value="1"/>
</dbReference>
<feature type="domain" description="Peptidase S1" evidence="11">
    <location>
        <begin position="1"/>
        <end position="222"/>
    </location>
</feature>
<dbReference type="PROSITE" id="PS50240">
    <property type="entry name" value="TRYPSIN_DOM"/>
    <property type="match status" value="1"/>
</dbReference>
<dbReference type="InterPro" id="IPR018114">
    <property type="entry name" value="TRYPSIN_HIS"/>
</dbReference>
<dbReference type="GO" id="GO:0006508">
    <property type="term" value="P:proteolysis"/>
    <property type="evidence" value="ECO:0007669"/>
    <property type="project" value="UniProtKB-KW"/>
</dbReference>
<proteinExistence type="predicted"/>
<evidence type="ECO:0000256" key="9">
    <source>
        <dbReference type="ARBA" id="ARBA00066707"/>
    </source>
</evidence>
<dbReference type="EC" id="3.4.21.84" evidence="9"/>
<keyword evidence="4 10" id="KW-0378">Hydrolase</keyword>
<dbReference type="InterPro" id="IPR001314">
    <property type="entry name" value="Peptidase_S1A"/>
</dbReference>
<dbReference type="InterPro" id="IPR009003">
    <property type="entry name" value="Peptidase_S1_PA"/>
</dbReference>
<evidence type="ECO:0000256" key="1">
    <source>
        <dbReference type="ARBA" id="ARBA00022659"/>
    </source>
</evidence>
<comment type="catalytic activity">
    <reaction evidence="8">
        <text>Selective cleavage of 103-Arg-|-Ser-104 and 124-Ile-|-Ile-125 bonds in Limulus clotting factor B to form activated factor B. Cleavage of -Pro-Arg-|-Xaa- bonds in synthetic substrates.</text>
        <dbReference type="EC" id="3.4.21.84"/>
    </reaction>
</comment>
<reference evidence="12 13" key="1">
    <citation type="submission" date="2024-07" db="EMBL/GenBank/DDBJ databases">
        <title>Chromosome-level genome assembly of the water stick insect Ranatra chinensis (Heteroptera: Nepidae).</title>
        <authorList>
            <person name="Liu X."/>
        </authorList>
    </citation>
    <scope>NUCLEOTIDE SEQUENCE [LARGE SCALE GENOMIC DNA]</scope>
    <source>
        <strain evidence="12">Cailab_2021Rc</strain>
        <tissue evidence="12">Muscle</tissue>
    </source>
</reference>
<keyword evidence="3" id="KW-0732">Signal</keyword>
<evidence type="ECO:0000256" key="6">
    <source>
        <dbReference type="ARBA" id="ARBA00022825"/>
    </source>
</evidence>
<evidence type="ECO:0000256" key="7">
    <source>
        <dbReference type="ARBA" id="ARBA00023157"/>
    </source>
</evidence>
<dbReference type="Gene3D" id="2.40.10.10">
    <property type="entry name" value="Trypsin-like serine proteases"/>
    <property type="match status" value="1"/>
</dbReference>
<accession>A0ABD0XWU4</accession>
<keyword evidence="13" id="KW-1185">Reference proteome</keyword>
<name>A0ABD0XWU4_9HEMI</name>
<dbReference type="InterPro" id="IPR043504">
    <property type="entry name" value="Peptidase_S1_PA_chymotrypsin"/>
</dbReference>
<comment type="caution">
    <text evidence="12">The sequence shown here is derived from an EMBL/GenBank/DDBJ whole genome shotgun (WGS) entry which is preliminary data.</text>
</comment>
<dbReference type="InterPro" id="IPR001254">
    <property type="entry name" value="Trypsin_dom"/>
</dbReference>